<proteinExistence type="predicted"/>
<accession>A0A977KSZ2</accession>
<dbReference type="Proteomes" id="UP001065613">
    <property type="component" value="Chromosome"/>
</dbReference>
<protein>
    <recommendedName>
        <fullName evidence="2">ISKra4 family transposase</fullName>
    </recommendedName>
</protein>
<organism evidence="1">
    <name type="scientific">Woronichinia naegeliana WA131</name>
    <dbReference type="NCBI Taxonomy" id="2824559"/>
    <lineage>
        <taxon>Bacteria</taxon>
        <taxon>Bacillati</taxon>
        <taxon>Cyanobacteriota</taxon>
        <taxon>Cyanophyceae</taxon>
        <taxon>Synechococcales</taxon>
        <taxon>Coelosphaeriaceae</taxon>
        <taxon>Woronichinia</taxon>
    </lineage>
</organism>
<evidence type="ECO:0008006" key="2">
    <source>
        <dbReference type="Google" id="ProtNLM"/>
    </source>
</evidence>
<dbReference type="AlphaFoldDB" id="A0A977KSZ2"/>
<reference evidence="1" key="1">
    <citation type="submission" date="2021-04" db="EMBL/GenBank/DDBJ databases">
        <title>Genome sequence of Woronichinia naegeliana from Washington state freshwater lake bloom.</title>
        <authorList>
            <person name="Dreher T.W."/>
        </authorList>
    </citation>
    <scope>NUCLEOTIDE SEQUENCE</scope>
    <source>
        <strain evidence="1">WA131</strain>
    </source>
</reference>
<dbReference type="KEGG" id="wna:KA717_25840"/>
<dbReference type="EMBL" id="CP073041">
    <property type="protein sequence ID" value="UXE59272.1"/>
    <property type="molecule type" value="Genomic_DNA"/>
</dbReference>
<gene>
    <name evidence="1" type="ORF">KA717_25840</name>
</gene>
<name>A0A977KSZ2_9CYAN</name>
<sequence>MTFLGDGHPGIWNAVESFATQSWLIRREVLDWYHLKENLFKVGGSLKRLEAVEHLLWRGFVNKAIDAFDGVKSKRAKNFQAYLTKHYQRIPDYQYYQQLGIVIGSGDVESKIKQVGARVKLSGARWHLHNVSRILRLRCAYLNHSPLLSVNVLS</sequence>
<evidence type="ECO:0000313" key="1">
    <source>
        <dbReference type="EMBL" id="UXE59272.1"/>
    </source>
</evidence>